<dbReference type="FunFam" id="3.90.79.10:FF:000019">
    <property type="entry name" value="Thiamin pyrophosphokinase, putative"/>
    <property type="match status" value="1"/>
</dbReference>
<sequence>MTSLPESQTSTLLDIVAIADNFPPFSSPYPTHHPITLEPYVPFHLTQEDYQNHLSPVGLVRSPVLDELLNLNCPDFLLIRSSSPGEDGRWKNDVDCVCFSSEVVQGGHEEMGRVMQSITERWRDEGKFMSRLEGWRNEKYMVYADPRSSAFKTIPIGTMSNGAFPLERAACALFGFMTNGVHMTAYEGEGSSMKIWVPRRSSTKPTWPSKLDNSVAGGIPAGMDPLTCMIKECAEEASLPEDLVRKRIRNVGSVSYFYITPDGFLQPEIEYTYDLSLPPRDSVEYVEPHPCDDEVESFALMSIPEVLDALHDKEFKPNCGLILVDFLIRHGFVTPENEPNLHLTGVRMHRRLGVAVPST</sequence>
<comment type="caution">
    <text evidence="2">The sequence shown here is derived from an EMBL/GenBank/DDBJ whole genome shotgun (WGS) entry which is preliminary data.</text>
</comment>
<dbReference type="GO" id="GO:0044715">
    <property type="term" value="F:8-oxo-dGDP phosphatase activity"/>
    <property type="evidence" value="ECO:0007669"/>
    <property type="project" value="UniProtKB-ARBA"/>
</dbReference>
<reference evidence="2 3" key="1">
    <citation type="submission" date="2016-06" db="EMBL/GenBank/DDBJ databases">
        <title>Evolution of pathogenesis and genome organization in the Tremellales.</title>
        <authorList>
            <person name="Cuomo C."/>
            <person name="Litvintseva A."/>
            <person name="Heitman J."/>
            <person name="Chen Y."/>
            <person name="Sun S."/>
            <person name="Springer D."/>
            <person name="Dromer F."/>
            <person name="Young S."/>
            <person name="Zeng Q."/>
            <person name="Chapman S."/>
            <person name="Gujja S."/>
            <person name="Saif S."/>
            <person name="Birren B."/>
        </authorList>
    </citation>
    <scope>NUCLEOTIDE SEQUENCE [LARGE SCALE GENOMIC DNA]</scope>
    <source>
        <strain evidence="2 3">ATCC 28783</strain>
    </source>
</reference>
<evidence type="ECO:0000313" key="3">
    <source>
        <dbReference type="Proteomes" id="UP000289152"/>
    </source>
</evidence>
<evidence type="ECO:0000259" key="1">
    <source>
        <dbReference type="PROSITE" id="PS51462"/>
    </source>
</evidence>
<dbReference type="VEuPathDB" id="FungiDB:TREMEDRAFT_44834"/>
<dbReference type="STRING" id="5217.A0A4Q1BJ04"/>
<dbReference type="InParanoid" id="A0A4Q1BJ04"/>
<name>A0A4Q1BJ04_TREME</name>
<dbReference type="Proteomes" id="UP000289152">
    <property type="component" value="Unassembled WGS sequence"/>
</dbReference>
<organism evidence="2 3">
    <name type="scientific">Tremella mesenterica</name>
    <name type="common">Jelly fungus</name>
    <dbReference type="NCBI Taxonomy" id="5217"/>
    <lineage>
        <taxon>Eukaryota</taxon>
        <taxon>Fungi</taxon>
        <taxon>Dikarya</taxon>
        <taxon>Basidiomycota</taxon>
        <taxon>Agaricomycotina</taxon>
        <taxon>Tremellomycetes</taxon>
        <taxon>Tremellales</taxon>
        <taxon>Tremellaceae</taxon>
        <taxon>Tremella</taxon>
    </lineage>
</organism>
<proteinExistence type="predicted"/>
<feature type="domain" description="Nudix hydrolase" evidence="1">
    <location>
        <begin position="166"/>
        <end position="323"/>
    </location>
</feature>
<dbReference type="Pfam" id="PF00293">
    <property type="entry name" value="NUDIX"/>
    <property type="match status" value="1"/>
</dbReference>
<keyword evidence="3" id="KW-1185">Reference proteome</keyword>
<accession>A0A4Q1BJ04</accession>
<dbReference type="InterPro" id="IPR000086">
    <property type="entry name" value="NUDIX_hydrolase_dom"/>
</dbReference>
<dbReference type="EMBL" id="SDIL01000063">
    <property type="protein sequence ID" value="RXK37648.1"/>
    <property type="molecule type" value="Genomic_DNA"/>
</dbReference>
<dbReference type="PROSITE" id="PS51462">
    <property type="entry name" value="NUDIX"/>
    <property type="match status" value="1"/>
</dbReference>
<dbReference type="PANTHER" id="PTHR13622">
    <property type="entry name" value="THIAMIN PYROPHOSPHOKINASE"/>
    <property type="match status" value="1"/>
</dbReference>
<protein>
    <recommendedName>
        <fullName evidence="1">Nudix hydrolase domain-containing protein</fullName>
    </recommendedName>
</protein>
<dbReference type="SUPFAM" id="SSF55811">
    <property type="entry name" value="Nudix"/>
    <property type="match status" value="1"/>
</dbReference>
<dbReference type="CDD" id="cd03676">
    <property type="entry name" value="NUDIX_Tnr3_like"/>
    <property type="match status" value="1"/>
</dbReference>
<dbReference type="Gene3D" id="3.90.79.10">
    <property type="entry name" value="Nucleoside Triphosphate Pyrophosphohydrolase"/>
    <property type="match status" value="1"/>
</dbReference>
<dbReference type="PANTHER" id="PTHR13622:SF8">
    <property type="entry name" value="THIAMIN PYROPHOSPHOKINASE 1"/>
    <property type="match status" value="1"/>
</dbReference>
<dbReference type="InterPro" id="IPR015797">
    <property type="entry name" value="NUDIX_hydrolase-like_dom_sf"/>
</dbReference>
<gene>
    <name evidence="2" type="ORF">M231_05060</name>
</gene>
<dbReference type="OrthoDB" id="10261522at2759"/>
<dbReference type="AlphaFoldDB" id="A0A4Q1BJ04"/>
<evidence type="ECO:0000313" key="2">
    <source>
        <dbReference type="EMBL" id="RXK37648.1"/>
    </source>
</evidence>